<organism evidence="2 3">
    <name type="scientific">Methylibium petroleiphilum (strain ATCC BAA-1232 / LMG 22953 / PM1)</name>
    <dbReference type="NCBI Taxonomy" id="420662"/>
    <lineage>
        <taxon>Bacteria</taxon>
        <taxon>Pseudomonadati</taxon>
        <taxon>Pseudomonadota</taxon>
        <taxon>Betaproteobacteria</taxon>
        <taxon>Burkholderiales</taxon>
        <taxon>Sphaerotilaceae</taxon>
        <taxon>Methylibium</taxon>
    </lineage>
</organism>
<gene>
    <name evidence="2" type="ordered locus">Mpe_A0813</name>
</gene>
<dbReference type="HOGENOM" id="CLU_2082058_0_0_4"/>
<evidence type="ECO:0000313" key="2">
    <source>
        <dbReference type="EMBL" id="ABM93775.1"/>
    </source>
</evidence>
<sequence>MLIPPAPTVEKNLSFAARFCTRRHGAGSVEGMTIRMSPVPALVLCASSPARHDVLLLLDLERSLCAPRSGRHCTLVYGVRRLRAFAGQAPRHRQFESPSAAERTPSENPPQASNVFQ</sequence>
<dbReference type="AlphaFoldDB" id="A2SDY6"/>
<evidence type="ECO:0000256" key="1">
    <source>
        <dbReference type="SAM" id="MobiDB-lite"/>
    </source>
</evidence>
<name>A2SDY6_METPP</name>
<feature type="region of interest" description="Disordered" evidence="1">
    <location>
        <begin position="88"/>
        <end position="117"/>
    </location>
</feature>
<dbReference type="STRING" id="420662.Mpe_A0813"/>
<reference evidence="2 3" key="1">
    <citation type="journal article" date="2007" name="J. Bacteriol.">
        <title>Whole-genome analysis of the methyl tert-butyl ether-degrading beta-proteobacterium Methylibium petroleiphilum PM1.</title>
        <authorList>
            <person name="Kane S.R."/>
            <person name="Chakicherla A.Y."/>
            <person name="Chain P.S.G."/>
            <person name="Schmidt R."/>
            <person name="Shin M.W."/>
            <person name="Legler T.C."/>
            <person name="Scow K.M."/>
            <person name="Larimer F.W."/>
            <person name="Lucas S.M."/>
            <person name="Richardson P.M."/>
            <person name="Hristova K.R."/>
        </authorList>
    </citation>
    <scope>NUCLEOTIDE SEQUENCE [LARGE SCALE GENOMIC DNA]</scope>
    <source>
        <strain evidence="3">ATCC BAA-1232 / LMG 22953 / PM1</strain>
    </source>
</reference>
<evidence type="ECO:0000313" key="3">
    <source>
        <dbReference type="Proteomes" id="UP000000366"/>
    </source>
</evidence>
<dbReference type="Proteomes" id="UP000000366">
    <property type="component" value="Chromosome"/>
</dbReference>
<accession>A2SDY6</accession>
<dbReference type="EMBL" id="CP000555">
    <property type="protein sequence ID" value="ABM93775.1"/>
    <property type="molecule type" value="Genomic_DNA"/>
</dbReference>
<protein>
    <submittedName>
        <fullName evidence="2">Uncharacterized protein</fullName>
    </submittedName>
</protein>
<proteinExistence type="predicted"/>
<keyword evidence="3" id="KW-1185">Reference proteome</keyword>
<dbReference type="KEGG" id="mpt:Mpe_A0813"/>